<evidence type="ECO:0000313" key="7">
    <source>
        <dbReference type="EMBL" id="THF65952.1"/>
    </source>
</evidence>
<feature type="transmembrane region" description="Helical" evidence="5">
    <location>
        <begin position="113"/>
        <end position="137"/>
    </location>
</feature>
<dbReference type="InterPro" id="IPR002645">
    <property type="entry name" value="STAS_dom"/>
</dbReference>
<dbReference type="PROSITE" id="PS50801">
    <property type="entry name" value="STAS"/>
    <property type="match status" value="1"/>
</dbReference>
<feature type="transmembrane region" description="Helical" evidence="5">
    <location>
        <begin position="364"/>
        <end position="397"/>
    </location>
</feature>
<evidence type="ECO:0000256" key="5">
    <source>
        <dbReference type="SAM" id="Phobius"/>
    </source>
</evidence>
<feature type="transmembrane region" description="Helical" evidence="5">
    <location>
        <begin position="223"/>
        <end position="249"/>
    </location>
</feature>
<dbReference type="GO" id="GO:0055085">
    <property type="term" value="P:transmembrane transport"/>
    <property type="evidence" value="ECO:0007669"/>
    <property type="project" value="InterPro"/>
</dbReference>
<dbReference type="AlphaFoldDB" id="A0A4S4B1H0"/>
<keyword evidence="4 5" id="KW-0472">Membrane</keyword>
<evidence type="ECO:0000256" key="3">
    <source>
        <dbReference type="ARBA" id="ARBA00022989"/>
    </source>
</evidence>
<dbReference type="GO" id="GO:0016020">
    <property type="term" value="C:membrane"/>
    <property type="evidence" value="ECO:0007669"/>
    <property type="project" value="UniProtKB-SubCell"/>
</dbReference>
<dbReference type="SUPFAM" id="SSF52091">
    <property type="entry name" value="SpoIIaa-like"/>
    <property type="match status" value="1"/>
</dbReference>
<keyword evidence="8" id="KW-1185">Reference proteome</keyword>
<evidence type="ECO:0000256" key="1">
    <source>
        <dbReference type="ARBA" id="ARBA00004141"/>
    </source>
</evidence>
<evidence type="ECO:0000256" key="4">
    <source>
        <dbReference type="ARBA" id="ARBA00023136"/>
    </source>
</evidence>
<feature type="domain" description="STAS" evidence="6">
    <location>
        <begin position="428"/>
        <end position="534"/>
    </location>
</feature>
<feature type="transmembrane region" description="Helical" evidence="5">
    <location>
        <begin position="157"/>
        <end position="177"/>
    </location>
</feature>
<feature type="transmembrane region" description="Helical" evidence="5">
    <location>
        <begin position="302"/>
        <end position="323"/>
    </location>
</feature>
<dbReference type="Gene3D" id="3.30.750.24">
    <property type="entry name" value="STAS domain"/>
    <property type="match status" value="1"/>
</dbReference>
<dbReference type="PANTHER" id="PTHR11814">
    <property type="entry name" value="SULFATE TRANSPORTER"/>
    <property type="match status" value="1"/>
</dbReference>
<dbReference type="Proteomes" id="UP000308430">
    <property type="component" value="Unassembled WGS sequence"/>
</dbReference>
<dbReference type="InterPro" id="IPR036513">
    <property type="entry name" value="STAS_dom_sf"/>
</dbReference>
<evidence type="ECO:0000256" key="2">
    <source>
        <dbReference type="ARBA" id="ARBA00022692"/>
    </source>
</evidence>
<gene>
    <name evidence="7" type="ORF">E6C76_07885</name>
</gene>
<comment type="subcellular location">
    <subcellularLocation>
        <location evidence="1">Membrane</location>
        <topology evidence="1">Multi-pass membrane protein</topology>
    </subcellularLocation>
</comment>
<comment type="caution">
    <text evidence="7">The sequence shown here is derived from an EMBL/GenBank/DDBJ whole genome shotgun (WGS) entry which is preliminary data.</text>
</comment>
<proteinExistence type="predicted"/>
<sequence>MRGDVLAGITVALVMVPQSLAYAQLGSLPPYIGLYAALLPAIVGALFGSCGQLSTGPVALTALLTGASLLPLARPDTPEFVALAALLALLSGLIQLALGALRLGWLLNLLSHPVLMGFINAAALIICLSQVPPLLGLAMPRSDRFLADLAHAFGGPALPHLPSALFGLGALAALVLLRRAAPRLPGVLLVAAGATLASALGGFEAAGGQVVGRIPAGLPALALPAIDLGAAIALLPAAFVIALVSFMEVASSARLISGKTRQPWNQNQELIGQGLAKLTASVCGALPVSASFSRSALNYASGARSGLSSLVSAAVVLLALLYLTPLLHHLPVPVLAAIILLAVANLIDFGALTRAWRISRDDGLAAALTFCATLAFAPNIQNGILTGLLLSLALMLYRGMKPRIALLGLHADGTYRDLERFGLAHPHPRLVILRFDSPLTFVTAATFEEGMLRAVRAQADVRVVLVSGAGINDIDATGLHTLAGLDERLRAQGCRLAFCGLKKQVIDALQRDGLWQRLGDTAGYRTEQQALDALLPTLP</sequence>
<keyword evidence="3 5" id="KW-1133">Transmembrane helix</keyword>
<evidence type="ECO:0000313" key="8">
    <source>
        <dbReference type="Proteomes" id="UP000308430"/>
    </source>
</evidence>
<feature type="transmembrane region" description="Helical" evidence="5">
    <location>
        <begin position="80"/>
        <end position="101"/>
    </location>
</feature>
<dbReference type="InterPro" id="IPR001902">
    <property type="entry name" value="SLC26A/SulP_fam"/>
</dbReference>
<accession>A0A4S4B1H0</accession>
<reference evidence="7 8" key="1">
    <citation type="submission" date="2019-04" db="EMBL/GenBank/DDBJ databases">
        <title>Azoarcus nasutitermitis sp. nov. isolated from termite nest.</title>
        <authorList>
            <person name="Lin S.-Y."/>
            <person name="Hameed A."/>
            <person name="Hsu Y.-H."/>
            <person name="Young C.-C."/>
        </authorList>
    </citation>
    <scope>NUCLEOTIDE SEQUENCE [LARGE SCALE GENOMIC DNA]</scope>
    <source>
        <strain evidence="7 8">CC-YHH838</strain>
    </source>
</reference>
<dbReference type="InterPro" id="IPR011547">
    <property type="entry name" value="SLC26A/SulP_dom"/>
</dbReference>
<dbReference type="EMBL" id="SSOC01000003">
    <property type="protein sequence ID" value="THF65952.1"/>
    <property type="molecule type" value="Genomic_DNA"/>
</dbReference>
<dbReference type="OrthoDB" id="9769739at2"/>
<organism evidence="7 8">
    <name type="scientific">Pseudothauera nasutitermitis</name>
    <dbReference type="NCBI Taxonomy" id="2565930"/>
    <lineage>
        <taxon>Bacteria</taxon>
        <taxon>Pseudomonadati</taxon>
        <taxon>Pseudomonadota</taxon>
        <taxon>Betaproteobacteria</taxon>
        <taxon>Rhodocyclales</taxon>
        <taxon>Zoogloeaceae</taxon>
        <taxon>Pseudothauera</taxon>
    </lineage>
</organism>
<name>A0A4S4B1H0_9RHOO</name>
<feature type="transmembrane region" description="Helical" evidence="5">
    <location>
        <begin position="31"/>
        <end position="50"/>
    </location>
</feature>
<dbReference type="Pfam" id="PF01740">
    <property type="entry name" value="STAS"/>
    <property type="match status" value="1"/>
</dbReference>
<feature type="transmembrane region" description="Helical" evidence="5">
    <location>
        <begin position="184"/>
        <end position="203"/>
    </location>
</feature>
<feature type="transmembrane region" description="Helical" evidence="5">
    <location>
        <begin position="330"/>
        <end position="352"/>
    </location>
</feature>
<keyword evidence="2 5" id="KW-0812">Transmembrane</keyword>
<dbReference type="Pfam" id="PF00916">
    <property type="entry name" value="Sulfate_transp"/>
    <property type="match status" value="1"/>
</dbReference>
<dbReference type="CDD" id="cd07042">
    <property type="entry name" value="STAS_SulP_like_sulfate_transporter"/>
    <property type="match status" value="1"/>
</dbReference>
<evidence type="ECO:0000259" key="6">
    <source>
        <dbReference type="PROSITE" id="PS50801"/>
    </source>
</evidence>
<protein>
    <submittedName>
        <fullName evidence="7">SulP family inorganic anion transporter</fullName>
    </submittedName>
</protein>
<feature type="transmembrane region" description="Helical" evidence="5">
    <location>
        <begin position="57"/>
        <end position="74"/>
    </location>
</feature>